<evidence type="ECO:0000313" key="5">
    <source>
        <dbReference type="EMBL" id="KZL48393.1"/>
    </source>
</evidence>
<evidence type="ECO:0000256" key="3">
    <source>
        <dbReference type="SAM" id="Phobius"/>
    </source>
</evidence>
<dbReference type="AlphaFoldDB" id="A0A161URH3"/>
<keyword evidence="3" id="KW-0472">Membrane</keyword>
<feature type="domain" description="Protein kinase" evidence="4">
    <location>
        <begin position="12"/>
        <end position="272"/>
    </location>
</feature>
<protein>
    <submittedName>
        <fullName evidence="5">Serine/threonine protein kinase</fullName>
    </submittedName>
</protein>
<evidence type="ECO:0000256" key="1">
    <source>
        <dbReference type="ARBA" id="ARBA00022741"/>
    </source>
</evidence>
<dbReference type="PANTHER" id="PTHR24363">
    <property type="entry name" value="SERINE/THREONINE PROTEIN KINASE"/>
    <property type="match status" value="1"/>
</dbReference>
<evidence type="ECO:0000313" key="6">
    <source>
        <dbReference type="Proteomes" id="UP000076555"/>
    </source>
</evidence>
<keyword evidence="5" id="KW-0808">Transferase</keyword>
<dbReference type="InterPro" id="IPR011009">
    <property type="entry name" value="Kinase-like_dom_sf"/>
</dbReference>
<keyword evidence="2" id="KW-0067">ATP-binding</keyword>
<evidence type="ECO:0000259" key="4">
    <source>
        <dbReference type="PROSITE" id="PS50011"/>
    </source>
</evidence>
<organism evidence="5 6">
    <name type="scientific">Nodularia spumigena CENA596</name>
    <dbReference type="NCBI Taxonomy" id="1819295"/>
    <lineage>
        <taxon>Bacteria</taxon>
        <taxon>Bacillati</taxon>
        <taxon>Cyanobacteriota</taxon>
        <taxon>Cyanophyceae</taxon>
        <taxon>Nostocales</taxon>
        <taxon>Nodulariaceae</taxon>
        <taxon>Nodularia</taxon>
    </lineage>
</organism>
<comment type="caution">
    <text evidence="5">The sequence shown here is derived from an EMBL/GenBank/DDBJ whole genome shotgun (WGS) entry which is preliminary data.</text>
</comment>
<dbReference type="OrthoDB" id="504485at2"/>
<accession>A0A161URH3</accession>
<dbReference type="Gene3D" id="1.10.510.10">
    <property type="entry name" value="Transferase(Phosphotransferase) domain 1"/>
    <property type="match status" value="1"/>
</dbReference>
<keyword evidence="5" id="KW-0418">Kinase</keyword>
<name>A0A161URH3_NODSP</name>
<dbReference type="RefSeq" id="WP_063873986.1">
    <property type="nucleotide sequence ID" value="NZ_CAWMRI010000248.1"/>
</dbReference>
<dbReference type="GO" id="GO:0004674">
    <property type="term" value="F:protein serine/threonine kinase activity"/>
    <property type="evidence" value="ECO:0007669"/>
    <property type="project" value="UniProtKB-KW"/>
</dbReference>
<dbReference type="InterPro" id="IPR000719">
    <property type="entry name" value="Prot_kinase_dom"/>
</dbReference>
<dbReference type="CDD" id="cd14014">
    <property type="entry name" value="STKc_PknB_like"/>
    <property type="match status" value="1"/>
</dbReference>
<sequence length="475" mass="55324">MFNSGQILQERYQLQEKLGHTIAGRQTWLAKDLNNANHELVILKLLVFSNDFQWEDLKLFEREAQVLQNLNHERIPRYRDYFLVDQQPGYALSWWCLVQDYIPGSTLQDLLAKGKKFTEPELKKIAKEILQILIYLHQLNPAVLHRDIKPSNLIQGEDKQIYLVDFGAVQDRMAVTRLTFTVVGTVGYTPMEQFWGRAVPASDLYGLGATLIHLLTGVAPAELPQNNLRIQFADYSNISANFVSWIEKLIEPALEQRFATAQEALELLYQKLPSSYSQTFSTKTNPVIHLIRPFLVVTKKSPEELEIYRYKEPIAYKKMLIPIPVFLFLIGGIELLGIIGFTILVWVILRWKILDDSTNEEIDVLIKKIFSKNVNAIKKDNYGGYIHFDAREKRFIFQNSWFGKFESSSDLMKNIRSIYVCQQKENSSNQLYSTGANNWQVVIRTDRHRIRLNWRLNEEECGWLVHEIQTWLNHS</sequence>
<dbReference type="SUPFAM" id="SSF56112">
    <property type="entry name" value="Protein kinase-like (PK-like)"/>
    <property type="match status" value="1"/>
</dbReference>
<gene>
    <name evidence="5" type="ORF">A2T98_18225</name>
</gene>
<evidence type="ECO:0000256" key="2">
    <source>
        <dbReference type="ARBA" id="ARBA00022840"/>
    </source>
</evidence>
<keyword evidence="5" id="KW-0723">Serine/threonine-protein kinase</keyword>
<proteinExistence type="predicted"/>
<dbReference type="PANTHER" id="PTHR24363:SF7">
    <property type="entry name" value="SERINE_THREONINE-PROTEIN KINASE-LIKE PROTEIN E"/>
    <property type="match status" value="1"/>
</dbReference>
<dbReference type="PROSITE" id="PS50011">
    <property type="entry name" value="PROTEIN_KINASE_DOM"/>
    <property type="match status" value="1"/>
</dbReference>
<dbReference type="SMART" id="SM00220">
    <property type="entry name" value="S_TKc"/>
    <property type="match status" value="1"/>
</dbReference>
<keyword evidence="3" id="KW-1133">Transmembrane helix</keyword>
<dbReference type="Proteomes" id="UP000076555">
    <property type="component" value="Unassembled WGS sequence"/>
</dbReference>
<keyword evidence="3" id="KW-0812">Transmembrane</keyword>
<keyword evidence="1" id="KW-0547">Nucleotide-binding</keyword>
<dbReference type="EMBL" id="LWAJ01000248">
    <property type="protein sequence ID" value="KZL48393.1"/>
    <property type="molecule type" value="Genomic_DNA"/>
</dbReference>
<reference evidence="5 6" key="1">
    <citation type="submission" date="2016-04" db="EMBL/GenBank/DDBJ databases">
        <title>Draft Genome Assembly of the Bloom-forming Cyanobacterium Nodularia spumigena Strain CENA596 in Shrimp Production Ponds.</title>
        <authorList>
            <person name="Popin R.V."/>
            <person name="Rigonato J."/>
            <person name="Abreu V.A."/>
            <person name="Andreote A.P."/>
            <person name="Silveira S.B."/>
            <person name="Odebrecht C."/>
            <person name="Fiore M.F."/>
        </authorList>
    </citation>
    <scope>NUCLEOTIDE SEQUENCE [LARGE SCALE GENOMIC DNA]</scope>
    <source>
        <strain evidence="5 6">CENA596</strain>
    </source>
</reference>
<feature type="transmembrane region" description="Helical" evidence="3">
    <location>
        <begin position="325"/>
        <end position="349"/>
    </location>
</feature>
<dbReference type="Pfam" id="PF00069">
    <property type="entry name" value="Pkinase"/>
    <property type="match status" value="1"/>
</dbReference>
<dbReference type="GO" id="GO:0005524">
    <property type="term" value="F:ATP binding"/>
    <property type="evidence" value="ECO:0007669"/>
    <property type="project" value="UniProtKB-KW"/>
</dbReference>